<proteinExistence type="predicted"/>
<evidence type="ECO:0000256" key="1">
    <source>
        <dbReference type="SAM" id="SignalP"/>
    </source>
</evidence>
<evidence type="ECO:0000313" key="3">
    <source>
        <dbReference type="Proteomes" id="UP000001357"/>
    </source>
</evidence>
<dbReference type="KEGG" id="mbr:MONBRDRAFT_34125"/>
<keyword evidence="3" id="KW-1185">Reference proteome</keyword>
<dbReference type="AlphaFoldDB" id="A9V9Q6"/>
<gene>
    <name evidence="2" type="ORF">MONBRDRAFT_34125</name>
</gene>
<organism evidence="2 3">
    <name type="scientific">Monosiga brevicollis</name>
    <name type="common">Choanoflagellate</name>
    <dbReference type="NCBI Taxonomy" id="81824"/>
    <lineage>
        <taxon>Eukaryota</taxon>
        <taxon>Choanoflagellata</taxon>
        <taxon>Craspedida</taxon>
        <taxon>Salpingoecidae</taxon>
        <taxon>Monosiga</taxon>
    </lineage>
</organism>
<feature type="signal peptide" evidence="1">
    <location>
        <begin position="1"/>
        <end position="29"/>
    </location>
</feature>
<dbReference type="Proteomes" id="UP000001357">
    <property type="component" value="Unassembled WGS sequence"/>
</dbReference>
<sequence length="377" mass="42209">MGFLTQAAFQRLSVLVLFLVLGLVHSAAAVVSKEDGEALLASNKPTRFLATQRRPPDVLEPDRLQLLIERDWALYKKQLQEANRALDADSFAWGTGEDLEAKLLGITSKIKDTWEQDFLTAITQRIEDKLGAWKTQRAAAVLAAQNQAMEDTNIAAEQVKRNGTNLMDNCTLSKTKTMATANECMAHLNQVLLDWHSHFTNTTVPNWSSIEKNVEAHFSNLWSNLRNNVLRTLGSAPAPSSMTIPTDKENILWIKVSVQMDGRPRDPLLRRIRQHVIFAHGLTTRPIVEQNAQLPKTTNGMQPLFVLGDFSDGSISFGCKVSYNAATMEFGVLHRCLNVESHLRCNMYNFQLEIQPNQLFNKSSELALSELIPLATL</sequence>
<dbReference type="InParanoid" id="A9V9Q6"/>
<dbReference type="RefSeq" id="XP_001749479.1">
    <property type="nucleotide sequence ID" value="XM_001749427.1"/>
</dbReference>
<keyword evidence="1" id="KW-0732">Signal</keyword>
<dbReference type="GeneID" id="5894750"/>
<dbReference type="EMBL" id="CH991571">
    <property type="protein sequence ID" value="EDQ85764.1"/>
    <property type="molecule type" value="Genomic_DNA"/>
</dbReference>
<feature type="chain" id="PRO_5002745440" evidence="1">
    <location>
        <begin position="30"/>
        <end position="377"/>
    </location>
</feature>
<name>A9V9Q6_MONBE</name>
<evidence type="ECO:0000313" key="2">
    <source>
        <dbReference type="EMBL" id="EDQ85764.1"/>
    </source>
</evidence>
<protein>
    <submittedName>
        <fullName evidence="2">Uncharacterized protein</fullName>
    </submittedName>
</protein>
<reference evidence="2 3" key="1">
    <citation type="journal article" date="2008" name="Nature">
        <title>The genome of the choanoflagellate Monosiga brevicollis and the origin of metazoans.</title>
        <authorList>
            <consortium name="JGI Sequencing"/>
            <person name="King N."/>
            <person name="Westbrook M.J."/>
            <person name="Young S.L."/>
            <person name="Kuo A."/>
            <person name="Abedin M."/>
            <person name="Chapman J."/>
            <person name="Fairclough S."/>
            <person name="Hellsten U."/>
            <person name="Isogai Y."/>
            <person name="Letunic I."/>
            <person name="Marr M."/>
            <person name="Pincus D."/>
            <person name="Putnam N."/>
            <person name="Rokas A."/>
            <person name="Wright K.J."/>
            <person name="Zuzow R."/>
            <person name="Dirks W."/>
            <person name="Good M."/>
            <person name="Goodstein D."/>
            <person name="Lemons D."/>
            <person name="Li W."/>
            <person name="Lyons J.B."/>
            <person name="Morris A."/>
            <person name="Nichols S."/>
            <person name="Richter D.J."/>
            <person name="Salamov A."/>
            <person name="Bork P."/>
            <person name="Lim W.A."/>
            <person name="Manning G."/>
            <person name="Miller W.T."/>
            <person name="McGinnis W."/>
            <person name="Shapiro H."/>
            <person name="Tjian R."/>
            <person name="Grigoriev I.V."/>
            <person name="Rokhsar D."/>
        </authorList>
    </citation>
    <scope>NUCLEOTIDE SEQUENCE [LARGE SCALE GENOMIC DNA]</scope>
    <source>
        <strain evidence="3">MX1 / ATCC 50154</strain>
    </source>
</reference>
<accession>A9V9Q6</accession>